<evidence type="ECO:0000313" key="2">
    <source>
        <dbReference type="Proteomes" id="UP000647424"/>
    </source>
</evidence>
<accession>A0A927IMF4</accession>
<organism evidence="1 2">
    <name type="scientific">Limnohabitans radicicola</name>
    <dbReference type="NCBI Taxonomy" id="2771427"/>
    <lineage>
        <taxon>Bacteria</taxon>
        <taxon>Pseudomonadati</taxon>
        <taxon>Pseudomonadota</taxon>
        <taxon>Betaproteobacteria</taxon>
        <taxon>Burkholderiales</taxon>
        <taxon>Comamonadaceae</taxon>
        <taxon>Limnohabitans</taxon>
    </lineage>
</organism>
<comment type="caution">
    <text evidence="1">The sequence shown here is derived from an EMBL/GenBank/DDBJ whole genome shotgun (WGS) entry which is preliminary data.</text>
</comment>
<keyword evidence="2" id="KW-1185">Reference proteome</keyword>
<protein>
    <submittedName>
        <fullName evidence="1">Uncharacterized protein</fullName>
    </submittedName>
</protein>
<dbReference type="EMBL" id="JACYFT010000002">
    <property type="protein sequence ID" value="MBD8051125.1"/>
    <property type="molecule type" value="Genomic_DNA"/>
</dbReference>
<dbReference type="AlphaFoldDB" id="A0A927IMF4"/>
<name>A0A927IMF4_9BURK</name>
<dbReference type="Proteomes" id="UP000647424">
    <property type="component" value="Unassembled WGS sequence"/>
</dbReference>
<reference evidence="1" key="1">
    <citation type="submission" date="2020-09" db="EMBL/GenBank/DDBJ databases">
        <title>Genome seq and assembly of Limnohabitants sp.</title>
        <authorList>
            <person name="Chhetri G."/>
        </authorList>
    </citation>
    <scope>NUCLEOTIDE SEQUENCE</scope>
    <source>
        <strain evidence="1">JUR4</strain>
    </source>
</reference>
<sequence length="142" mass="15956">MNQPVDLIDALEREPELALLVAQPPIAFHRSFVDITGSAMAALLLSSYLEQQESQPLTLDGWFEVDGADLQYRSGLADKERQMAHKTLLSQSLVRDRRGKTGRRELKIDFDRISHAILAAARQRSVRSQIPNDQVNPLTLAH</sequence>
<proteinExistence type="predicted"/>
<gene>
    <name evidence="1" type="ORF">IC609_11245</name>
</gene>
<dbReference type="RefSeq" id="WP_191819583.1">
    <property type="nucleotide sequence ID" value="NZ_JACYFT010000002.1"/>
</dbReference>
<evidence type="ECO:0000313" key="1">
    <source>
        <dbReference type="EMBL" id="MBD8051125.1"/>
    </source>
</evidence>